<gene>
    <name evidence="2" type="ORF">EAF64_15565</name>
</gene>
<dbReference type="AlphaFoldDB" id="A0A498L2S1"/>
<evidence type="ECO:0000313" key="2">
    <source>
        <dbReference type="EMBL" id="RXK48071.1"/>
    </source>
</evidence>
<keyword evidence="1" id="KW-0472">Membrane</keyword>
<dbReference type="OrthoDB" id="386759at2157"/>
<dbReference type="Pfam" id="PF14108">
    <property type="entry name" value="ABA4-like"/>
    <property type="match status" value="1"/>
</dbReference>
<name>A0A498L2S1_9EURY</name>
<organism evidence="2 3">
    <name type="scientific">Halorientalis pallida</name>
    <dbReference type="NCBI Taxonomy" id="2479928"/>
    <lineage>
        <taxon>Archaea</taxon>
        <taxon>Methanobacteriati</taxon>
        <taxon>Methanobacteriota</taxon>
        <taxon>Stenosarchaea group</taxon>
        <taxon>Halobacteria</taxon>
        <taxon>Halobacteriales</taxon>
        <taxon>Haloarculaceae</taxon>
        <taxon>Halorientalis</taxon>
    </lineage>
</organism>
<feature type="transmembrane region" description="Helical" evidence="1">
    <location>
        <begin position="6"/>
        <end position="25"/>
    </location>
</feature>
<feature type="transmembrane region" description="Helical" evidence="1">
    <location>
        <begin position="104"/>
        <end position="128"/>
    </location>
</feature>
<sequence length="150" mass="16050">MTGIFDGSFLLVAPFWGLMILAPTWRVTERVVASPLLAVPAALLYLLVIVPQFGPVVSGALSPSLAGMQSLLATAAGTTLAWVHFLAFDLFVGRWIYRDARRRGLPWLVVSPLLVVTLLLGPVGFLGYCVVRVTTAEVRTSTATPNPGSD</sequence>
<reference evidence="2 3" key="1">
    <citation type="submission" date="2019-01" db="EMBL/GenBank/DDBJ databases">
        <title>Halorientalis sp. F13-25 a new haloarchaeum isolated from hypersaline water.</title>
        <authorList>
            <person name="Ana D.-V."/>
            <person name="Cristina S.-P."/>
            <person name="Antonio V."/>
        </authorList>
    </citation>
    <scope>NUCLEOTIDE SEQUENCE [LARGE SCALE GENOMIC DNA]</scope>
    <source>
        <strain evidence="2 3">F13-25</strain>
    </source>
</reference>
<dbReference type="Proteomes" id="UP000289691">
    <property type="component" value="Unassembled WGS sequence"/>
</dbReference>
<keyword evidence="3" id="KW-1185">Reference proteome</keyword>
<comment type="caution">
    <text evidence="2">The sequence shown here is derived from an EMBL/GenBank/DDBJ whole genome shotgun (WGS) entry which is preliminary data.</text>
</comment>
<protein>
    <submittedName>
        <fullName evidence="2">DUF4281 domain-containing protein</fullName>
    </submittedName>
</protein>
<evidence type="ECO:0000313" key="3">
    <source>
        <dbReference type="Proteomes" id="UP000289691"/>
    </source>
</evidence>
<accession>A0A498L2S1</accession>
<feature type="transmembrane region" description="Helical" evidence="1">
    <location>
        <begin position="70"/>
        <end position="92"/>
    </location>
</feature>
<feature type="transmembrane region" description="Helical" evidence="1">
    <location>
        <begin position="32"/>
        <end position="50"/>
    </location>
</feature>
<evidence type="ECO:0000256" key="1">
    <source>
        <dbReference type="SAM" id="Phobius"/>
    </source>
</evidence>
<dbReference type="EMBL" id="RDFA01000005">
    <property type="protein sequence ID" value="RXK48071.1"/>
    <property type="molecule type" value="Genomic_DNA"/>
</dbReference>
<proteinExistence type="predicted"/>
<dbReference type="PANTHER" id="PTHR34543">
    <property type="entry name" value="PROTEIN ABA DEFICIENT 4, CHLOROPLASTIC"/>
    <property type="match status" value="1"/>
</dbReference>
<dbReference type="InterPro" id="IPR025461">
    <property type="entry name" value="ABA4-like"/>
</dbReference>
<dbReference type="PANTHER" id="PTHR34543:SF1">
    <property type="entry name" value="PROTEIN ABA DEFICIENT 4, CHLOROPLASTIC"/>
    <property type="match status" value="1"/>
</dbReference>
<keyword evidence="1" id="KW-0812">Transmembrane</keyword>
<keyword evidence="1" id="KW-1133">Transmembrane helix</keyword>